<dbReference type="GO" id="GO:0004115">
    <property type="term" value="F:3',5'-cyclic-AMP phosphodiesterase activity"/>
    <property type="evidence" value="ECO:0007669"/>
    <property type="project" value="UniProtKB-EC"/>
</dbReference>
<dbReference type="EC" id="3.1.4.53" evidence="2"/>
<dbReference type="InterPro" id="IPR004843">
    <property type="entry name" value="Calcineurin-like_PHP"/>
</dbReference>
<reference evidence="2" key="1">
    <citation type="submission" date="2019-03" db="EMBL/GenBank/DDBJ databases">
        <title>Single cell metagenomics reveals metabolic interactions within the superorganism composed of flagellate Streblomastix strix and complex community of Bacteroidetes bacteria on its surface.</title>
        <authorList>
            <person name="Treitli S.C."/>
            <person name="Kolisko M."/>
            <person name="Husnik F."/>
            <person name="Keeling P."/>
            <person name="Hampl V."/>
        </authorList>
    </citation>
    <scope>NUCLEOTIDE SEQUENCE</scope>
    <source>
        <strain evidence="2">STM</strain>
    </source>
</reference>
<accession>A0A5J4QP83</accession>
<comment type="caution">
    <text evidence="2">The sequence shown here is derived from an EMBL/GenBank/DDBJ whole genome shotgun (WGS) entry which is preliminary data.</text>
</comment>
<dbReference type="SUPFAM" id="SSF56300">
    <property type="entry name" value="Metallo-dependent phosphatases"/>
    <property type="match status" value="1"/>
</dbReference>
<dbReference type="InterPro" id="IPR029052">
    <property type="entry name" value="Metallo-depent_PP-like"/>
</dbReference>
<dbReference type="Gene3D" id="3.60.21.10">
    <property type="match status" value="1"/>
</dbReference>
<organism evidence="2">
    <name type="scientific">termite gut metagenome</name>
    <dbReference type="NCBI Taxonomy" id="433724"/>
    <lineage>
        <taxon>unclassified sequences</taxon>
        <taxon>metagenomes</taxon>
        <taxon>organismal metagenomes</taxon>
    </lineage>
</organism>
<dbReference type="AlphaFoldDB" id="A0A5J4QP83"/>
<protein>
    <submittedName>
        <fullName evidence="2">3' 5'-cyclic adenosine monophosphate phosphodiesterase CpdA</fullName>
        <ecNumber evidence="2">3.1.4.53</ecNumber>
    </submittedName>
</protein>
<sequence length="409" mass="45208">MIQAQNLPRFAVISDTHFENNIGEGAAVKVPRALKNLLWKQPQPDAIFVVGDITHRGRLEQYAQLLSVFGDSTNVPKGTAVYFMMGFQHDRSGSIHQENYLLGTHQPLHQYIDIKGYPFITISEGGRHPSEYNESVKKWLAEKLEDAAKNYPDKPIFVFTHIPPLSTCYGSAPGAWGTDMFSEILNKYPQIVIFSGHSHYPIGDPRSIHQGIFTAVNTGSTSDSNVAKGILVKGEEPPLNDRVTEGLLVDVLSNGNIEIERWDTYRNEEILPRWLVQAPHDGTKFTYTDNRNGLPAPVFAPGATPKVTLEKDSCLVSFAQATDNEVVQHYAIEITDGTEVIASNKVFSLFYLNSQMPGILSAKFGALPAGKKLRARIVALDSYGNPSLPIQSKAFKVKPACKSCAKEHD</sequence>
<dbReference type="PANTHER" id="PTHR43143:SF1">
    <property type="entry name" value="SERINE_THREONINE-PROTEIN PHOSPHATASE CPPED1"/>
    <property type="match status" value="1"/>
</dbReference>
<gene>
    <name evidence="2" type="ORF">EZS27_027678</name>
</gene>
<keyword evidence="2" id="KW-0378">Hydrolase</keyword>
<evidence type="ECO:0000313" key="2">
    <source>
        <dbReference type="EMBL" id="KAA6322818.1"/>
    </source>
</evidence>
<dbReference type="PANTHER" id="PTHR43143">
    <property type="entry name" value="METALLOPHOSPHOESTERASE, CALCINEURIN SUPERFAMILY"/>
    <property type="match status" value="1"/>
</dbReference>
<name>A0A5J4QP83_9ZZZZ</name>
<dbReference type="EMBL" id="SNRY01002951">
    <property type="protein sequence ID" value="KAA6322818.1"/>
    <property type="molecule type" value="Genomic_DNA"/>
</dbReference>
<dbReference type="InterPro" id="IPR051918">
    <property type="entry name" value="STPP_CPPED1"/>
</dbReference>
<evidence type="ECO:0000259" key="1">
    <source>
        <dbReference type="Pfam" id="PF00149"/>
    </source>
</evidence>
<proteinExistence type="predicted"/>
<feature type="domain" description="Calcineurin-like phosphoesterase" evidence="1">
    <location>
        <begin position="9"/>
        <end position="201"/>
    </location>
</feature>
<dbReference type="Pfam" id="PF00149">
    <property type="entry name" value="Metallophos"/>
    <property type="match status" value="1"/>
</dbReference>